<dbReference type="AlphaFoldDB" id="A7AM98"/>
<dbReference type="VEuPathDB" id="PiroplasmaDB:BBOV_III001150"/>
<reference evidence="2 3" key="1">
    <citation type="journal article" date="2007" name="PLoS Pathog.">
        <title>Genome sequence of Babesia bovis and comparative analysis of apicomplexan hemoprotozoa.</title>
        <authorList>
            <person name="Brayton K.A."/>
            <person name="Lau A.O.T."/>
            <person name="Herndon D.R."/>
            <person name="Hannick L."/>
            <person name="Kappmeyer L.S."/>
            <person name="Berens S.J."/>
            <person name="Bidwell S.L."/>
            <person name="Brown W.C."/>
            <person name="Crabtree J."/>
            <person name="Fadrosh D."/>
            <person name="Feldblum T."/>
            <person name="Forberger H.A."/>
            <person name="Haas B.J."/>
            <person name="Howell J.M."/>
            <person name="Khouri H."/>
            <person name="Koo H."/>
            <person name="Mann D.J."/>
            <person name="Norimine J."/>
            <person name="Paulsen I.T."/>
            <person name="Radune D."/>
            <person name="Ren Q."/>
            <person name="Smith R.K. Jr."/>
            <person name="Suarez C.E."/>
            <person name="White O."/>
            <person name="Wortman J.R."/>
            <person name="Knowles D.P. Jr."/>
            <person name="McElwain T.F."/>
            <person name="Nene V.M."/>
        </authorList>
    </citation>
    <scope>NUCLEOTIDE SEQUENCE [LARGE SCALE GENOMIC DNA]</scope>
    <source>
        <strain evidence="2">T2Bo</strain>
    </source>
</reference>
<proteinExistence type="predicted"/>
<protein>
    <submittedName>
        <fullName evidence="2">Variant erythrocyte surface antigen-1, beta subunit</fullName>
    </submittedName>
</protein>
<evidence type="ECO:0000313" key="3">
    <source>
        <dbReference type="Proteomes" id="UP000002173"/>
    </source>
</evidence>
<name>A7AM98_BABBO</name>
<organism evidence="2 3">
    <name type="scientific">Babesia bovis</name>
    <dbReference type="NCBI Taxonomy" id="5865"/>
    <lineage>
        <taxon>Eukaryota</taxon>
        <taxon>Sar</taxon>
        <taxon>Alveolata</taxon>
        <taxon>Apicomplexa</taxon>
        <taxon>Aconoidasida</taxon>
        <taxon>Piroplasmida</taxon>
        <taxon>Babesiidae</taxon>
        <taxon>Babesia</taxon>
    </lineage>
</organism>
<comment type="caution">
    <text evidence="2">The sequence shown here is derived from an EMBL/GenBank/DDBJ whole genome shotgun (WGS) entry which is preliminary data.</text>
</comment>
<accession>A7AM98</accession>
<evidence type="ECO:0000313" key="2">
    <source>
        <dbReference type="EMBL" id="EDO07682.1"/>
    </source>
</evidence>
<dbReference type="EMBL" id="AAXT01000001">
    <property type="protein sequence ID" value="EDO07682.1"/>
    <property type="molecule type" value="Genomic_DNA"/>
</dbReference>
<dbReference type="Proteomes" id="UP000002173">
    <property type="component" value="Chromosome 3"/>
</dbReference>
<dbReference type="InParanoid" id="A7AM98"/>
<feature type="compositionally biased region" description="Basic and acidic residues" evidence="1">
    <location>
        <begin position="302"/>
        <end position="311"/>
    </location>
</feature>
<keyword evidence="3" id="KW-1185">Reference proteome</keyword>
<feature type="region of interest" description="Disordered" evidence="1">
    <location>
        <begin position="286"/>
        <end position="320"/>
    </location>
</feature>
<dbReference type="InterPro" id="IPR024751">
    <property type="entry name" value="VESA1"/>
</dbReference>
<sequence>MDMWHRGMHYQLGFLTKEGSGAETRWKDSTLHSIDDATNAGLGSFMAAMGYDLDRLNASPPGGVDVKKGQFVQTLLTKEKEGVPWKEFQGGANHSSVAEYYSSIYGAAQSAGKGSTEDICTKYPLLVLHILASGYFRAGSAGAKGIIPAPKAPSSDPRKPRTIREILYWLSALPYSQGYKALVERMKGKYPPKDGVPNETVDKIEIHGQGNGDKTDLKKDCITHYLLAACGYCPLVLIGIQGTIATSGNGTDSAPATGLYRGARGATVSLGVVMWSNSVVGSAPAAAGADQNKCPKHKDNRNKRCDPKDIGKQQATGGSANGQELQAGQVCYGGYHLEVSKFGPLHGMYANGLYGFDMDLSAAQCLDQLRVYVYHCFYQLYFLRKQCGTGAIAAGGAGGAGSGVVLGWKSCRYGNGVSTTSANKWICQGTGSNGNEHSKNCGLQNAAGSGTGSGSPLMAFLCDTVTGLHCGKTVGVDLGSGKQGYPEIDEHMNCPAGTLGHFGGPPNHCPVPMGWSKDITGSGANRANHFKDLTKTHKTAELEPKGQQNNTYPAHCTGKTLAHLLEYYCDPEKCHGTLVVLLRLLACITPTVPRTLGDLFGFYYYVVYIGGESASGGGQQESEVRKKLKDIEKAVSLNMGRVNYTDGVLQAVNKWSVGDCSQPSSHSTAEASLKTLFGCAKGTDKCCPYLSPLSGQQYGQLSPLMAGTYLSWLVYLIGEFKDGLGELEKAFKGIECKNSDCKGAPSARQCNRWRATVVIRINGVVGQGAVGCGGSGQCRAGTHGDTCPAAGGSGSAGSAVAGKGGSGVANQGVCGCDSVVSCTGVLPVLYKYGFGYGNVAELHKGVQGSVKGVVVRFCDHLVST</sequence>
<dbReference type="Pfam" id="PF12785">
    <property type="entry name" value="VESA1_N"/>
    <property type="match status" value="1"/>
</dbReference>
<gene>
    <name evidence="2" type="ORF">BBOV_III001150</name>
</gene>
<evidence type="ECO:0000256" key="1">
    <source>
        <dbReference type="SAM" id="MobiDB-lite"/>
    </source>
</evidence>